<evidence type="ECO:0000313" key="4">
    <source>
        <dbReference type="Proteomes" id="UP000007431"/>
    </source>
</evidence>
<dbReference type="KEGG" id="scm:SCHCO_01189675"/>
<keyword evidence="2" id="KW-0812">Transmembrane</keyword>
<keyword evidence="2" id="KW-0472">Membrane</keyword>
<dbReference type="GeneID" id="9589795"/>
<evidence type="ECO:0000256" key="1">
    <source>
        <dbReference type="SAM" id="MobiDB-lite"/>
    </source>
</evidence>
<keyword evidence="4" id="KW-1185">Reference proteome</keyword>
<dbReference type="Proteomes" id="UP000007431">
    <property type="component" value="Unassembled WGS sequence"/>
</dbReference>
<feature type="compositionally biased region" description="Basic and acidic residues" evidence="1">
    <location>
        <begin position="138"/>
        <end position="150"/>
    </location>
</feature>
<dbReference type="EMBL" id="GL377306">
    <property type="protein sequence ID" value="EFI96886.1"/>
    <property type="molecule type" value="Genomic_DNA"/>
</dbReference>
<feature type="transmembrane region" description="Helical" evidence="2">
    <location>
        <begin position="87"/>
        <end position="112"/>
    </location>
</feature>
<protein>
    <submittedName>
        <fullName evidence="3">Expressed protein</fullName>
    </submittedName>
</protein>
<dbReference type="OrthoDB" id="3062801at2759"/>
<gene>
    <name evidence="3" type="ORF">SCHCODRAFT_76685</name>
</gene>
<sequence>MSLLYGCLYTVRFGSMKAMYKASEWALEAQRTTTNRFWNVWVMLAMPAVWLLWSIISFIVSIMAFVWRTGAGDELEHANPFKTPGQALASRVIISASLSLGAVYFVLVVRTFTLYGDRIDRRWRENVHEQMRRERQLKAREAEWKGHAEGDSSPVGEMYEEKKASPRGRSPELQMC</sequence>
<accession>D8Q510</accession>
<dbReference type="RefSeq" id="XP_003031789.1">
    <property type="nucleotide sequence ID" value="XM_003031743.1"/>
</dbReference>
<organism evidence="4">
    <name type="scientific">Schizophyllum commune (strain H4-8 / FGSC 9210)</name>
    <name type="common">Split gill fungus</name>
    <dbReference type="NCBI Taxonomy" id="578458"/>
    <lineage>
        <taxon>Eukaryota</taxon>
        <taxon>Fungi</taxon>
        <taxon>Dikarya</taxon>
        <taxon>Basidiomycota</taxon>
        <taxon>Agaricomycotina</taxon>
        <taxon>Agaricomycetes</taxon>
        <taxon>Agaricomycetidae</taxon>
        <taxon>Agaricales</taxon>
        <taxon>Schizophyllaceae</taxon>
        <taxon>Schizophyllum</taxon>
    </lineage>
</organism>
<dbReference type="InParanoid" id="D8Q510"/>
<dbReference type="AlphaFoldDB" id="D8Q510"/>
<dbReference type="STRING" id="578458.D8Q510"/>
<dbReference type="VEuPathDB" id="FungiDB:SCHCODRAFT_01189675"/>
<feature type="region of interest" description="Disordered" evidence="1">
    <location>
        <begin position="138"/>
        <end position="176"/>
    </location>
</feature>
<evidence type="ECO:0000256" key="2">
    <source>
        <dbReference type="SAM" id="Phobius"/>
    </source>
</evidence>
<proteinExistence type="predicted"/>
<dbReference type="HOGENOM" id="CLU_130557_0_0_1"/>
<keyword evidence="2" id="KW-1133">Transmembrane helix</keyword>
<reference evidence="3 4" key="1">
    <citation type="journal article" date="2010" name="Nat. Biotechnol.">
        <title>Genome sequence of the model mushroom Schizophyllum commune.</title>
        <authorList>
            <person name="Ohm R.A."/>
            <person name="de Jong J.F."/>
            <person name="Lugones L.G."/>
            <person name="Aerts A."/>
            <person name="Kothe E."/>
            <person name="Stajich J.E."/>
            <person name="de Vries R.P."/>
            <person name="Record E."/>
            <person name="Levasseur A."/>
            <person name="Baker S.E."/>
            <person name="Bartholomew K.A."/>
            <person name="Coutinho P.M."/>
            <person name="Erdmann S."/>
            <person name="Fowler T.J."/>
            <person name="Gathman A.C."/>
            <person name="Lombard V."/>
            <person name="Henrissat B."/>
            <person name="Knabe N."/>
            <person name="Kuees U."/>
            <person name="Lilly W.W."/>
            <person name="Lindquist E."/>
            <person name="Lucas S."/>
            <person name="Magnuson J.K."/>
            <person name="Piumi F."/>
            <person name="Raudaskoski M."/>
            <person name="Salamov A."/>
            <person name="Schmutz J."/>
            <person name="Schwarze F.W.M.R."/>
            <person name="vanKuyk P.A."/>
            <person name="Horton J.S."/>
            <person name="Grigoriev I.V."/>
            <person name="Woesten H.A.B."/>
        </authorList>
    </citation>
    <scope>NUCLEOTIDE SEQUENCE [LARGE SCALE GENOMIC DNA]</scope>
    <source>
        <strain evidence="4">H4-8 / FGSC 9210</strain>
    </source>
</reference>
<name>D8Q510_SCHCM</name>
<dbReference type="OMA" id="WWNIWIF"/>
<evidence type="ECO:0000313" key="3">
    <source>
        <dbReference type="EMBL" id="EFI96886.1"/>
    </source>
</evidence>
<feature type="transmembrane region" description="Helical" evidence="2">
    <location>
        <begin position="40"/>
        <end position="67"/>
    </location>
</feature>